<evidence type="ECO:0000313" key="2">
    <source>
        <dbReference type="EMBL" id="VDN48719.1"/>
    </source>
</evidence>
<evidence type="ECO:0000256" key="1">
    <source>
        <dbReference type="SAM" id="SignalP"/>
    </source>
</evidence>
<feature type="signal peptide" evidence="1">
    <location>
        <begin position="1"/>
        <end position="21"/>
    </location>
</feature>
<name>A0A3P7SA07_9FIRM</name>
<protein>
    <submittedName>
        <fullName evidence="2">Uncharacterized protein</fullName>
    </submittedName>
</protein>
<evidence type="ECO:0000313" key="3">
    <source>
        <dbReference type="Proteomes" id="UP000279029"/>
    </source>
</evidence>
<keyword evidence="3" id="KW-1185">Reference proteome</keyword>
<dbReference type="KEGG" id="cbar:PATL70BA_2813"/>
<proteinExistence type="predicted"/>
<dbReference type="EMBL" id="LR130778">
    <property type="protein sequence ID" value="VDN48719.1"/>
    <property type="molecule type" value="Genomic_DNA"/>
</dbReference>
<feature type="chain" id="PRO_5017940001" evidence="1">
    <location>
        <begin position="22"/>
        <end position="47"/>
    </location>
</feature>
<dbReference type="Proteomes" id="UP000279029">
    <property type="component" value="Chromosome"/>
</dbReference>
<keyword evidence="1" id="KW-0732">Signal</keyword>
<accession>A0A3P7SA07</accession>
<dbReference type="AlphaFoldDB" id="A0A3P7SA07"/>
<gene>
    <name evidence="2" type="ORF">PATL70BA_2813</name>
</gene>
<organism evidence="2 3">
    <name type="scientific">Petrocella atlantisensis</name>
    <dbReference type="NCBI Taxonomy" id="2173034"/>
    <lineage>
        <taxon>Bacteria</taxon>
        <taxon>Bacillati</taxon>
        <taxon>Bacillota</taxon>
        <taxon>Clostridia</taxon>
        <taxon>Lachnospirales</taxon>
        <taxon>Vallitaleaceae</taxon>
        <taxon>Petrocella</taxon>
    </lineage>
</organism>
<reference evidence="2 3" key="1">
    <citation type="submission" date="2018-09" db="EMBL/GenBank/DDBJ databases">
        <authorList>
            <person name="Postec A."/>
        </authorList>
    </citation>
    <scope>NUCLEOTIDE SEQUENCE [LARGE SCALE GENOMIC DNA]</scope>
    <source>
        <strain evidence="2">70B-A</strain>
    </source>
</reference>
<sequence>MRVLVCIIACLTLLSNVTNLSSVIQNDKTQIKEDVTISIMTELPYGW</sequence>